<dbReference type="KEGG" id="tsv:DSM104635_01505"/>
<organism evidence="1 2">
    <name type="scientific">Terricaulis silvestris</name>
    <dbReference type="NCBI Taxonomy" id="2686094"/>
    <lineage>
        <taxon>Bacteria</taxon>
        <taxon>Pseudomonadati</taxon>
        <taxon>Pseudomonadota</taxon>
        <taxon>Alphaproteobacteria</taxon>
        <taxon>Caulobacterales</taxon>
        <taxon>Caulobacteraceae</taxon>
        <taxon>Terricaulis</taxon>
    </lineage>
</organism>
<keyword evidence="2" id="KW-1185">Reference proteome</keyword>
<dbReference type="EMBL" id="CP047045">
    <property type="protein sequence ID" value="QGZ94678.1"/>
    <property type="molecule type" value="Genomic_DNA"/>
</dbReference>
<reference evidence="2" key="1">
    <citation type="submission" date="2019-12" db="EMBL/GenBank/DDBJ databases">
        <title>Complete genome of Terracaulis silvestris 0127_4.</title>
        <authorList>
            <person name="Vieira S."/>
            <person name="Riedel T."/>
            <person name="Sproer C."/>
            <person name="Pascual J."/>
            <person name="Boedeker C."/>
            <person name="Overmann J."/>
        </authorList>
    </citation>
    <scope>NUCLEOTIDE SEQUENCE [LARGE SCALE GENOMIC DNA]</scope>
    <source>
        <strain evidence="2">0127_4</strain>
    </source>
</reference>
<dbReference type="Proteomes" id="UP000431269">
    <property type="component" value="Chromosome"/>
</dbReference>
<proteinExistence type="predicted"/>
<dbReference type="RefSeq" id="WP_158765600.1">
    <property type="nucleotide sequence ID" value="NZ_CP047045.1"/>
</dbReference>
<evidence type="ECO:0000313" key="2">
    <source>
        <dbReference type="Proteomes" id="UP000431269"/>
    </source>
</evidence>
<gene>
    <name evidence="1" type="ORF">DSM104635_01505</name>
</gene>
<accession>A0A6I6MMT9</accession>
<evidence type="ECO:0000313" key="1">
    <source>
        <dbReference type="EMBL" id="QGZ94678.1"/>
    </source>
</evidence>
<protein>
    <submittedName>
        <fullName evidence="1">Uncharacterized protein</fullName>
    </submittedName>
</protein>
<sequence length="145" mass="15731">MADEPKPQKTLADHARGIAALPGEKFAELKAYGAEKLQDTMAAFQSALPALRRAGYEMREFEVELGLAPKIIAHFTPAATHDAAIVEAREALKDNKIGAAMLSVLARAGDIHRQIKAPGFSCGHMEIDVGLLPAVRLRYRADELE</sequence>
<dbReference type="AlphaFoldDB" id="A0A6I6MMT9"/>
<name>A0A6I6MMT9_9CAUL</name>